<protein>
    <submittedName>
        <fullName evidence="3">Uncharacterized protein</fullName>
    </submittedName>
</protein>
<organism evidence="4">
    <name type="scientific">Caenorhabditis remanei</name>
    <name type="common">Caenorhabditis vulgaris</name>
    <dbReference type="NCBI Taxonomy" id="31234"/>
    <lineage>
        <taxon>Eukaryota</taxon>
        <taxon>Metazoa</taxon>
        <taxon>Ecdysozoa</taxon>
        <taxon>Nematoda</taxon>
        <taxon>Chromadorea</taxon>
        <taxon>Rhabditida</taxon>
        <taxon>Rhabditina</taxon>
        <taxon>Rhabditomorpha</taxon>
        <taxon>Rhabditoidea</taxon>
        <taxon>Rhabditidae</taxon>
        <taxon>Peloderinae</taxon>
        <taxon>Caenorhabditis</taxon>
    </lineage>
</organism>
<dbReference type="HOGENOM" id="CLU_097286_0_0_1"/>
<dbReference type="EMBL" id="DS268408">
    <property type="protein sequence ID" value="EFO85639.1"/>
    <property type="molecule type" value="Genomic_DNA"/>
</dbReference>
<sequence>MRSAVIALLVFVAFSRSDFLLPFPLTEKFINFTAQLEKPTNNDTSCNLAQLNYCQYSFNQNFGLNSSVSYSNGSRIFETVQNYLNSNVTQLSKICRARANFYHCLGHTYYTCMNLHTRLESNNTDSSNGKSLFIFIQSYNHSQDSTTSELSVDSNGFVEEDIKKQSINGTTSMTFPPPLPTETASTPSIKPSPPSTSARKNISKCLIPHYLLFFRSVQQTGNCLNTVYSNLTGDASVSLLIISNHISNFQAGHYGCENFRYTFANACPGLKCTIGK</sequence>
<dbReference type="PANTHER" id="PTHR34311:SF1">
    <property type="entry name" value="NEMATODE SPECIFIC PEPTIDE FAMILY-RELATED"/>
    <property type="match status" value="1"/>
</dbReference>
<proteinExistence type="predicted"/>
<evidence type="ECO:0000313" key="4">
    <source>
        <dbReference type="Proteomes" id="UP000008281"/>
    </source>
</evidence>
<name>E3LGB1_CAERE</name>
<dbReference type="PANTHER" id="PTHR34311">
    <property type="entry name" value="PROTEIN CBG21698-RELATED"/>
    <property type="match status" value="1"/>
</dbReference>
<accession>E3LGB1</accession>
<dbReference type="Proteomes" id="UP000008281">
    <property type="component" value="Unassembled WGS sequence"/>
</dbReference>
<dbReference type="AlphaFoldDB" id="E3LGB1"/>
<dbReference type="eggNOG" id="ENOG502TKUV">
    <property type="taxonomic scope" value="Eukaryota"/>
</dbReference>
<feature type="region of interest" description="Disordered" evidence="1">
    <location>
        <begin position="169"/>
        <end position="198"/>
    </location>
</feature>
<evidence type="ECO:0000313" key="3">
    <source>
        <dbReference type="EMBL" id="EFO85639.1"/>
    </source>
</evidence>
<keyword evidence="2" id="KW-0732">Signal</keyword>
<feature type="chain" id="PRO_5003174500" evidence="2">
    <location>
        <begin position="18"/>
        <end position="276"/>
    </location>
</feature>
<dbReference type="InParanoid" id="E3LGB1"/>
<gene>
    <name evidence="3" type="ORF">CRE_01534</name>
</gene>
<feature type="signal peptide" evidence="2">
    <location>
        <begin position="1"/>
        <end position="17"/>
    </location>
</feature>
<evidence type="ECO:0000256" key="2">
    <source>
        <dbReference type="SAM" id="SignalP"/>
    </source>
</evidence>
<keyword evidence="4" id="KW-1185">Reference proteome</keyword>
<evidence type="ECO:0000256" key="1">
    <source>
        <dbReference type="SAM" id="MobiDB-lite"/>
    </source>
</evidence>
<reference evidence="3" key="1">
    <citation type="submission" date="2007-07" db="EMBL/GenBank/DDBJ databases">
        <title>PCAP assembly of the Caenorhabditis remanei genome.</title>
        <authorList>
            <consortium name="The Caenorhabditis remanei Sequencing Consortium"/>
            <person name="Wilson R.K."/>
        </authorList>
    </citation>
    <scope>NUCLEOTIDE SEQUENCE [LARGE SCALE GENOMIC DNA]</scope>
    <source>
        <strain evidence="3">PB4641</strain>
    </source>
</reference>